<dbReference type="RefSeq" id="WP_048670569.1">
    <property type="nucleotide sequence ID" value="NZ_CBTJ020000020.1"/>
</dbReference>
<comment type="caution">
    <text evidence="14">The sequence shown here is derived from an EMBL/GenBank/DDBJ whole genome shotgun (WGS) entry which is preliminary data.</text>
</comment>
<evidence type="ECO:0000313" key="14">
    <source>
        <dbReference type="EMBL" id="CDI01444.1"/>
    </source>
</evidence>
<dbReference type="InterPro" id="IPR022637">
    <property type="entry name" value="DNA_polIII_beta_cen"/>
</dbReference>
<reference evidence="14" key="2">
    <citation type="submission" date="2014-03" db="EMBL/GenBank/DDBJ databases">
        <title>Candidatus Competibacter-lineage genomes retrieved from metagenomes reveal functional metabolic diversity.</title>
        <authorList>
            <person name="McIlroy S.J."/>
            <person name="Albertsen M."/>
            <person name="Andresen E.K."/>
            <person name="Saunders A.M."/>
            <person name="Kristiansen R."/>
            <person name="Stokholm-Bjerregaard M."/>
            <person name="Nielsen K.L."/>
            <person name="Nielsen P.H."/>
        </authorList>
    </citation>
    <scope>NUCLEOTIDE SEQUENCE</scope>
    <source>
        <strain evidence="14">Run_A_D11</strain>
    </source>
</reference>
<name>W6M4C6_9GAMM</name>
<dbReference type="GO" id="GO:0008408">
    <property type="term" value="F:3'-5' exonuclease activity"/>
    <property type="evidence" value="ECO:0007669"/>
    <property type="project" value="InterPro"/>
</dbReference>
<evidence type="ECO:0000256" key="8">
    <source>
        <dbReference type="ARBA" id="ARBA00022932"/>
    </source>
</evidence>
<dbReference type="PANTHER" id="PTHR30478:SF0">
    <property type="entry name" value="BETA SLIDING CLAMP"/>
    <property type="match status" value="1"/>
</dbReference>
<dbReference type="Pfam" id="PF02767">
    <property type="entry name" value="DNA_pol3_beta_2"/>
    <property type="match status" value="1"/>
</dbReference>
<evidence type="ECO:0000259" key="13">
    <source>
        <dbReference type="Pfam" id="PF02768"/>
    </source>
</evidence>
<evidence type="ECO:0000256" key="2">
    <source>
        <dbReference type="ARBA" id="ARBA00010752"/>
    </source>
</evidence>
<gene>
    <name evidence="14" type="primary">dnaN</name>
    <name evidence="14" type="ORF">BN873_150232</name>
</gene>
<evidence type="ECO:0000256" key="1">
    <source>
        <dbReference type="ARBA" id="ARBA00004496"/>
    </source>
</evidence>
<evidence type="ECO:0000256" key="7">
    <source>
        <dbReference type="ARBA" id="ARBA00022705"/>
    </source>
</evidence>
<dbReference type="Gene3D" id="3.10.150.10">
    <property type="entry name" value="DNA Polymerase III, subunit A, domain 2"/>
    <property type="match status" value="1"/>
</dbReference>
<evidence type="ECO:0000259" key="12">
    <source>
        <dbReference type="Pfam" id="PF02767"/>
    </source>
</evidence>
<keyword evidence="9" id="KW-0238">DNA-binding</keyword>
<dbReference type="InterPro" id="IPR046938">
    <property type="entry name" value="DNA_clamp_sf"/>
</dbReference>
<keyword evidence="4 10" id="KW-0963">Cytoplasm</keyword>
<dbReference type="STRING" id="1400863.BN873_150232"/>
<comment type="subunit">
    <text evidence="10">Forms a ring-shaped head-to-tail homodimer around DNA.</text>
</comment>
<sequence length="365" mass="40166">MKLEAKREHLLKPLQQVIGAVERRQTLPILSNVLLSATGRELTLTATDLEVELSVRIELPVETPGEITLPARKLHDILRALPEDATVVLGVEGEKAVVRCGRSRFTLVTLPATDFPTLEDLPFDQGIPLAQRTLRGLIERTHFAMAQQDVRYYLNGLLLEVGSGTLRVVATDGHRLAFQELPIAVDAEHRQVIVPRKGVLELMRLLADSEAEVMLALGANHIQAAMGDIRLTSKLIDGKFPEYQRVIPRDPGRTMIADRMVLRGALARAGIVLDDKTQGIRLQLEDWTLRAQAQNSDQEEAEEEIEINYSGGPLEIGFNVSYLLDALGALGGELAKLSFNDAGSSCLIEESEGGNSKHVIMPMRL</sequence>
<keyword evidence="7 10" id="KW-0235">DNA replication</keyword>
<dbReference type="FunFam" id="3.10.150.10:FF:000001">
    <property type="entry name" value="Beta sliding clamp"/>
    <property type="match status" value="1"/>
</dbReference>
<dbReference type="Proteomes" id="UP000035760">
    <property type="component" value="Unassembled WGS sequence"/>
</dbReference>
<dbReference type="EMBL" id="CBTJ020000020">
    <property type="protein sequence ID" value="CDI01444.1"/>
    <property type="molecule type" value="Genomic_DNA"/>
</dbReference>
<dbReference type="OrthoDB" id="8421503at2"/>
<evidence type="ECO:0000256" key="9">
    <source>
        <dbReference type="ARBA" id="ARBA00023125"/>
    </source>
</evidence>
<dbReference type="PANTHER" id="PTHR30478">
    <property type="entry name" value="DNA POLYMERASE III SUBUNIT BETA"/>
    <property type="match status" value="1"/>
</dbReference>
<dbReference type="SMART" id="SM00480">
    <property type="entry name" value="POL3Bc"/>
    <property type="match status" value="1"/>
</dbReference>
<evidence type="ECO:0000313" key="15">
    <source>
        <dbReference type="Proteomes" id="UP000035760"/>
    </source>
</evidence>
<dbReference type="PIRSF" id="PIRSF000804">
    <property type="entry name" value="DNA_pol_III_b"/>
    <property type="match status" value="1"/>
</dbReference>
<evidence type="ECO:0000256" key="5">
    <source>
        <dbReference type="ARBA" id="ARBA00022679"/>
    </source>
</evidence>
<organism evidence="14 15">
    <name type="scientific">Candidatus Competibacter denitrificans Run_A_D11</name>
    <dbReference type="NCBI Taxonomy" id="1400863"/>
    <lineage>
        <taxon>Bacteria</taxon>
        <taxon>Pseudomonadati</taxon>
        <taxon>Pseudomonadota</taxon>
        <taxon>Gammaproteobacteria</taxon>
        <taxon>Candidatus Competibacteraceae</taxon>
        <taxon>Candidatus Competibacter</taxon>
    </lineage>
</organism>
<protein>
    <recommendedName>
        <fullName evidence="3 10">Beta sliding clamp</fullName>
    </recommendedName>
</protein>
<keyword evidence="5 10" id="KW-0808">Transferase</keyword>
<dbReference type="Gene3D" id="3.70.10.10">
    <property type="match status" value="1"/>
</dbReference>
<feature type="domain" description="DNA polymerase III beta sliding clamp central" evidence="12">
    <location>
        <begin position="129"/>
        <end position="242"/>
    </location>
</feature>
<comment type="function">
    <text evidence="10">Confers DNA tethering and processivity to DNA polymerases and other proteins. Acts as a clamp, forming a ring around DNA (a reaction catalyzed by the clamp-loading complex) which diffuses in an ATP-independent manner freely and bidirectionally along dsDNA. Initially characterized for its ability to contact the catalytic subunit of DNA polymerase III (Pol III), a complex, multichain enzyme responsible for most of the replicative synthesis in bacteria; Pol III exhibits 3'-5' exonuclease proofreading activity. The beta chain is required for initiation of replication as well as for processivity of DNA replication.</text>
</comment>
<comment type="subcellular location">
    <subcellularLocation>
        <location evidence="1 10">Cytoplasm</location>
    </subcellularLocation>
</comment>
<proteinExistence type="inferred from homology"/>
<feature type="domain" description="DNA polymerase III beta sliding clamp C-terminal" evidence="13">
    <location>
        <begin position="245"/>
        <end position="364"/>
    </location>
</feature>
<dbReference type="InterPro" id="IPR022635">
    <property type="entry name" value="DNA_polIII_beta_C"/>
</dbReference>
<evidence type="ECO:0000256" key="4">
    <source>
        <dbReference type="ARBA" id="ARBA00022490"/>
    </source>
</evidence>
<dbReference type="SUPFAM" id="SSF55979">
    <property type="entry name" value="DNA clamp"/>
    <property type="match status" value="3"/>
</dbReference>
<keyword evidence="8 10" id="KW-0239">DNA-directed DNA polymerase</keyword>
<evidence type="ECO:0000256" key="6">
    <source>
        <dbReference type="ARBA" id="ARBA00022695"/>
    </source>
</evidence>
<evidence type="ECO:0000259" key="11">
    <source>
        <dbReference type="Pfam" id="PF00712"/>
    </source>
</evidence>
<dbReference type="GO" id="GO:0005737">
    <property type="term" value="C:cytoplasm"/>
    <property type="evidence" value="ECO:0007669"/>
    <property type="project" value="UniProtKB-SubCell"/>
</dbReference>
<accession>W6M4C6</accession>
<feature type="domain" description="DNA polymerase III beta sliding clamp N-terminal" evidence="11">
    <location>
        <begin position="1"/>
        <end position="118"/>
    </location>
</feature>
<dbReference type="Pfam" id="PF02768">
    <property type="entry name" value="DNA_pol3_beta_3"/>
    <property type="match status" value="1"/>
</dbReference>
<keyword evidence="15" id="KW-1185">Reference proteome</keyword>
<dbReference type="InterPro" id="IPR001001">
    <property type="entry name" value="DNA_polIII_beta"/>
</dbReference>
<comment type="similarity">
    <text evidence="2 10">Belongs to the beta sliding clamp family.</text>
</comment>
<dbReference type="GO" id="GO:0003887">
    <property type="term" value="F:DNA-directed DNA polymerase activity"/>
    <property type="evidence" value="ECO:0007669"/>
    <property type="project" value="UniProtKB-UniRule"/>
</dbReference>
<dbReference type="InterPro" id="IPR022634">
    <property type="entry name" value="DNA_polIII_beta_N"/>
</dbReference>
<evidence type="ECO:0000256" key="3">
    <source>
        <dbReference type="ARBA" id="ARBA00021035"/>
    </source>
</evidence>
<dbReference type="GO" id="GO:0009360">
    <property type="term" value="C:DNA polymerase III complex"/>
    <property type="evidence" value="ECO:0007669"/>
    <property type="project" value="InterPro"/>
</dbReference>
<evidence type="ECO:0000256" key="10">
    <source>
        <dbReference type="PIRNR" id="PIRNR000804"/>
    </source>
</evidence>
<keyword evidence="6 10" id="KW-0548">Nucleotidyltransferase</keyword>
<dbReference type="AlphaFoldDB" id="W6M4C6"/>
<dbReference type="Pfam" id="PF00712">
    <property type="entry name" value="DNA_pol3_beta"/>
    <property type="match status" value="1"/>
</dbReference>
<dbReference type="GO" id="GO:0003677">
    <property type="term" value="F:DNA binding"/>
    <property type="evidence" value="ECO:0007669"/>
    <property type="project" value="UniProtKB-UniRule"/>
</dbReference>
<reference evidence="14" key="1">
    <citation type="submission" date="2013-07" db="EMBL/GenBank/DDBJ databases">
        <authorList>
            <person name="McIlroy S."/>
        </authorList>
    </citation>
    <scope>NUCLEOTIDE SEQUENCE [LARGE SCALE GENOMIC DNA]</scope>
    <source>
        <strain evidence="14">Run_A_D11</strain>
    </source>
</reference>
<dbReference type="GO" id="GO:0042802">
    <property type="term" value="F:identical protein binding"/>
    <property type="evidence" value="ECO:0007669"/>
    <property type="project" value="UniProtKB-ARBA"/>
</dbReference>
<dbReference type="GO" id="GO:0006271">
    <property type="term" value="P:DNA strand elongation involved in DNA replication"/>
    <property type="evidence" value="ECO:0007669"/>
    <property type="project" value="TreeGrafter"/>
</dbReference>
<dbReference type="NCBIfam" id="TIGR00663">
    <property type="entry name" value="dnan"/>
    <property type="match status" value="1"/>
</dbReference>
<dbReference type="CDD" id="cd00140">
    <property type="entry name" value="beta_clamp"/>
    <property type="match status" value="1"/>
</dbReference>